<protein>
    <submittedName>
        <fullName evidence="1">DnaB helicase</fullName>
    </submittedName>
</protein>
<proteinExistence type="predicted"/>
<dbReference type="GO" id="GO:0004386">
    <property type="term" value="F:helicase activity"/>
    <property type="evidence" value="ECO:0007669"/>
    <property type="project" value="UniProtKB-KW"/>
</dbReference>
<evidence type="ECO:0000313" key="1">
    <source>
        <dbReference type="EMBL" id="CCO25951.1"/>
    </source>
</evidence>
<sequence>HEEHHVGVLLDGAGFAQVGKLRFLVVAHFRATVELAQRHHRHLELLGKQLECSRELGDLLLAAFHGLARGHELQVVDHDELEVVRLLEPAAFRADLHEAHVRRIVYEQRGVLKPRIEVVERVPAVRVNVVGIAQGGQRHARLRRDDALRKFDLAHFQAEQNGRVVVVNGGGAREIHTERGLAHGRAAGDHHHLARLQALGHLVDLLEAGGHARLELTFLNAVDLVERIVHGGLHGGVVLAHAAGAHLVHLGLRHVDHILRLRAFGVIAELRDLCTRGDHAAQQRAL</sequence>
<accession>K8ES29</accession>
<keyword evidence="1" id="KW-0347">Helicase</keyword>
<organism evidence="1">
    <name type="scientific">Bifidobacterium animalis subsp. lactis</name>
    <name type="common">Bifidobacterium lactis</name>
    <dbReference type="NCBI Taxonomy" id="302911"/>
    <lineage>
        <taxon>Bacteria</taxon>
        <taxon>Bacillati</taxon>
        <taxon>Actinomycetota</taxon>
        <taxon>Actinomycetes</taxon>
        <taxon>Bifidobacteriales</taxon>
        <taxon>Bifidobacteriaceae</taxon>
        <taxon>Bifidobacterium</taxon>
    </lineage>
</organism>
<dbReference type="EMBL" id="HF548632">
    <property type="protein sequence ID" value="CCO25951.1"/>
    <property type="molecule type" value="Genomic_DNA"/>
</dbReference>
<feature type="non-terminal residue" evidence="1">
    <location>
        <position position="286"/>
    </location>
</feature>
<keyword evidence="1" id="KW-0067">ATP-binding</keyword>
<dbReference type="AlphaFoldDB" id="K8ES29"/>
<reference evidence="1" key="1">
    <citation type="submission" date="2012-10" db="EMBL/GenBank/DDBJ databases">
        <title>Precision of housekeeping genes' sequences during identification and phylogenetic analysis of bifidobacteria.</title>
        <authorList>
            <person name="Nyanzi R."/>
            <person name="Jooste P.J."/>
        </authorList>
    </citation>
    <scope>NUCLEOTIDE SEQUENCE</scope>
    <source>
        <strain evidence="1">HN019</strain>
    </source>
</reference>
<gene>
    <name evidence="1" type="primary">dnaB</name>
</gene>
<keyword evidence="1" id="KW-0547">Nucleotide-binding</keyword>
<keyword evidence="1" id="KW-0378">Hydrolase</keyword>
<name>K8ES29_BIFAN</name>
<feature type="non-terminal residue" evidence="1">
    <location>
        <position position="1"/>
    </location>
</feature>